<protein>
    <submittedName>
        <fullName evidence="2">Uncharacterized protein</fullName>
    </submittedName>
</protein>
<feature type="region of interest" description="Disordered" evidence="1">
    <location>
        <begin position="1"/>
        <end position="25"/>
    </location>
</feature>
<organism evidence="2 3">
    <name type="scientific">Streptomyces nogalater</name>
    <dbReference type="NCBI Taxonomy" id="38314"/>
    <lineage>
        <taxon>Bacteria</taxon>
        <taxon>Bacillati</taxon>
        <taxon>Actinomycetota</taxon>
        <taxon>Actinomycetes</taxon>
        <taxon>Kitasatosporales</taxon>
        <taxon>Streptomycetaceae</taxon>
        <taxon>Streptomyces</taxon>
    </lineage>
</organism>
<proteinExistence type="predicted"/>
<name>A0ABW0WM87_STRNO</name>
<dbReference type="EMBL" id="JBHSOE010000052">
    <property type="protein sequence ID" value="MFC5658868.1"/>
    <property type="molecule type" value="Genomic_DNA"/>
</dbReference>
<gene>
    <name evidence="2" type="ORF">ACFP3J_25750</name>
</gene>
<dbReference type="Proteomes" id="UP001596065">
    <property type="component" value="Unassembled WGS sequence"/>
</dbReference>
<comment type="caution">
    <text evidence="2">The sequence shown here is derived from an EMBL/GenBank/DDBJ whole genome shotgun (WGS) entry which is preliminary data.</text>
</comment>
<evidence type="ECO:0000256" key="1">
    <source>
        <dbReference type="SAM" id="MobiDB-lite"/>
    </source>
</evidence>
<feature type="compositionally biased region" description="Low complexity" evidence="1">
    <location>
        <begin position="9"/>
        <end position="23"/>
    </location>
</feature>
<evidence type="ECO:0000313" key="2">
    <source>
        <dbReference type="EMBL" id="MFC5658868.1"/>
    </source>
</evidence>
<dbReference type="RefSeq" id="WP_344349450.1">
    <property type="nucleotide sequence ID" value="NZ_BAAASM010000029.1"/>
</dbReference>
<keyword evidence="3" id="KW-1185">Reference proteome</keyword>
<evidence type="ECO:0000313" key="3">
    <source>
        <dbReference type="Proteomes" id="UP001596065"/>
    </source>
</evidence>
<sequence length="217" mass="23694">MSGVEIGRSPSPSVSETSSANSEQLRGRLTETITRVMAVLSNNPYNLWAGESLANQSINRVGQQLSARLGQFEDDDELIEEVRRRAAAGADNANQDRNVWTRVRDTLEGVAASDARKFIQSIVDSFDIDIPVTGEDETSSTYGGLADQAAVVRNVLATGLAQEVLQMSGGTLPDDFDDLIAHVGDWLRRYLRPQTLQTGMSRGRRLVGERSRQGEEG</sequence>
<accession>A0ABW0WM87</accession>
<reference evidence="3" key="1">
    <citation type="journal article" date="2019" name="Int. J. Syst. Evol. Microbiol.">
        <title>The Global Catalogue of Microorganisms (GCM) 10K type strain sequencing project: providing services to taxonomists for standard genome sequencing and annotation.</title>
        <authorList>
            <consortium name="The Broad Institute Genomics Platform"/>
            <consortium name="The Broad Institute Genome Sequencing Center for Infectious Disease"/>
            <person name="Wu L."/>
            <person name="Ma J."/>
        </authorList>
    </citation>
    <scope>NUCLEOTIDE SEQUENCE [LARGE SCALE GENOMIC DNA]</scope>
    <source>
        <strain evidence="3">KCTC 5701</strain>
    </source>
</reference>